<dbReference type="EMBL" id="CP098755">
    <property type="protein sequence ID" value="USG67611.1"/>
    <property type="molecule type" value="Genomic_DNA"/>
</dbReference>
<dbReference type="RefSeq" id="WP_251874710.1">
    <property type="nucleotide sequence ID" value="NZ_CP098755.1"/>
</dbReference>
<dbReference type="Proteomes" id="UP001056500">
    <property type="component" value="Chromosome"/>
</dbReference>
<name>A0ABY4WKD7_9BACL</name>
<evidence type="ECO:0000313" key="1">
    <source>
        <dbReference type="EMBL" id="USG67611.1"/>
    </source>
</evidence>
<reference evidence="1" key="1">
    <citation type="submission" date="2022-06" db="EMBL/GenBank/DDBJ databases">
        <title>Genome sequencing of Brevibacillus sp. BB3-R1.</title>
        <authorList>
            <person name="Heo J."/>
            <person name="Lee D."/>
            <person name="Won M."/>
            <person name="Han B.-H."/>
            <person name="Hong S.-B."/>
            <person name="Kwon S.-W."/>
        </authorList>
    </citation>
    <scope>NUCLEOTIDE SEQUENCE</scope>
    <source>
        <strain evidence="1">BB3-R1</strain>
    </source>
</reference>
<keyword evidence="2" id="KW-1185">Reference proteome</keyword>
<proteinExistence type="predicted"/>
<sequence>MEPSIIDVLAAYTGHFQQMWTKKASCLAAVEAGTGKKLIASFHEQG</sequence>
<protein>
    <submittedName>
        <fullName evidence="1">Uncharacterized protein</fullName>
    </submittedName>
</protein>
<accession>A0ABY4WKD7</accession>
<organism evidence="1 2">
    <name type="scientific">Brevibacillus ruminantium</name>
    <dbReference type="NCBI Taxonomy" id="2950604"/>
    <lineage>
        <taxon>Bacteria</taxon>
        <taxon>Bacillati</taxon>
        <taxon>Bacillota</taxon>
        <taxon>Bacilli</taxon>
        <taxon>Bacillales</taxon>
        <taxon>Paenibacillaceae</taxon>
        <taxon>Brevibacillus</taxon>
    </lineage>
</organism>
<gene>
    <name evidence="1" type="ORF">NDK47_10170</name>
</gene>
<evidence type="ECO:0000313" key="2">
    <source>
        <dbReference type="Proteomes" id="UP001056500"/>
    </source>
</evidence>